<dbReference type="Pfam" id="PF01979">
    <property type="entry name" value="Amidohydro_1"/>
    <property type="match status" value="1"/>
</dbReference>
<reference evidence="6" key="1">
    <citation type="submission" date="2020-04" db="EMBL/GenBank/DDBJ databases">
        <title>Deep metagenomics examines the oral microbiome during advanced dental caries in children, revealing novel taxa and co-occurrences with host molecules.</title>
        <authorList>
            <person name="Baker J.L."/>
            <person name="Morton J.T."/>
            <person name="Dinis M."/>
            <person name="Alvarez R."/>
            <person name="Tran N.C."/>
            <person name="Knight R."/>
            <person name="Edlund A."/>
        </authorList>
    </citation>
    <scope>NUCLEOTIDE SEQUENCE</scope>
    <source>
        <strain evidence="6">JCVI_38_bin.5</strain>
    </source>
</reference>
<name>A0A930YS22_9ACTN</name>
<protein>
    <submittedName>
        <fullName evidence="6">Amidohydrolase family protein</fullName>
    </submittedName>
</protein>
<dbReference type="InterPro" id="IPR051607">
    <property type="entry name" value="Metallo-dep_hydrolases"/>
</dbReference>
<dbReference type="InterPro" id="IPR032466">
    <property type="entry name" value="Metal_Hydrolase"/>
</dbReference>
<proteinExistence type="predicted"/>
<evidence type="ECO:0000259" key="5">
    <source>
        <dbReference type="Pfam" id="PF01979"/>
    </source>
</evidence>
<dbReference type="PANTHER" id="PTHR11271:SF6">
    <property type="entry name" value="GUANINE DEAMINASE"/>
    <property type="match status" value="1"/>
</dbReference>
<evidence type="ECO:0000256" key="1">
    <source>
        <dbReference type="ARBA" id="ARBA00001947"/>
    </source>
</evidence>
<evidence type="ECO:0000256" key="2">
    <source>
        <dbReference type="ARBA" id="ARBA00022723"/>
    </source>
</evidence>
<sequence length="316" mass="35093">MDKKSECSFILKGDICYSASPTQFDARKNAYVVCVDGISQGVFDELPEKYHGLPLVDCSDMLIVPGLNDIHVHAPQYTFRGIAMDLELLDWLNTYTFPEESKYEALEYASAAYDIFVDDLMHSPTTRAAIFATLHVPATKLLMDKLEATGLKTYVGKVNMDRNSPEFLCEDSAEASLVATREWIEEVKGTYKNTLPILTPRFTPTCSDELMKGLGDLVQEYGLPVQSHLSENLSEIDWVKGLCPWSTCYGQTYEHFGLLGGSTKTVMAHCVYSTDGEIALMKQAGTYIAHCPQSNMFLSSGIAPIKRYLDEGLNVG</sequence>
<accession>A0A930YS22</accession>
<comment type="caution">
    <text evidence="6">The sequence shown here is derived from an EMBL/GenBank/DDBJ whole genome shotgun (WGS) entry which is preliminary data.</text>
</comment>
<feature type="domain" description="Amidohydrolase-related" evidence="5">
    <location>
        <begin position="63"/>
        <end position="316"/>
    </location>
</feature>
<organism evidence="6 7">
    <name type="scientific">Lancefieldella rimae</name>
    <dbReference type="NCBI Taxonomy" id="1383"/>
    <lineage>
        <taxon>Bacteria</taxon>
        <taxon>Bacillati</taxon>
        <taxon>Actinomycetota</taxon>
        <taxon>Coriobacteriia</taxon>
        <taxon>Coriobacteriales</taxon>
        <taxon>Atopobiaceae</taxon>
        <taxon>Lancefieldella</taxon>
    </lineage>
</organism>
<evidence type="ECO:0000256" key="4">
    <source>
        <dbReference type="ARBA" id="ARBA00022833"/>
    </source>
</evidence>
<dbReference type="GO" id="GO:0008892">
    <property type="term" value="F:guanine deaminase activity"/>
    <property type="evidence" value="ECO:0007669"/>
    <property type="project" value="TreeGrafter"/>
</dbReference>
<evidence type="ECO:0000313" key="7">
    <source>
        <dbReference type="Proteomes" id="UP000698335"/>
    </source>
</evidence>
<dbReference type="InterPro" id="IPR011059">
    <property type="entry name" value="Metal-dep_hydrolase_composite"/>
</dbReference>
<keyword evidence="4" id="KW-0862">Zinc</keyword>
<feature type="non-terminal residue" evidence="6">
    <location>
        <position position="316"/>
    </location>
</feature>
<comment type="cofactor">
    <cofactor evidence="1">
        <name>Zn(2+)</name>
        <dbReference type="ChEBI" id="CHEBI:29105"/>
    </cofactor>
</comment>
<dbReference type="SUPFAM" id="SSF51338">
    <property type="entry name" value="Composite domain of metallo-dependent hydrolases"/>
    <property type="match status" value="1"/>
</dbReference>
<dbReference type="Gene3D" id="3.20.20.140">
    <property type="entry name" value="Metal-dependent hydrolases"/>
    <property type="match status" value="1"/>
</dbReference>
<evidence type="ECO:0000256" key="3">
    <source>
        <dbReference type="ARBA" id="ARBA00022801"/>
    </source>
</evidence>
<dbReference type="GO" id="GO:0005829">
    <property type="term" value="C:cytosol"/>
    <property type="evidence" value="ECO:0007669"/>
    <property type="project" value="TreeGrafter"/>
</dbReference>
<dbReference type="GO" id="GO:0008270">
    <property type="term" value="F:zinc ion binding"/>
    <property type="evidence" value="ECO:0007669"/>
    <property type="project" value="TreeGrafter"/>
</dbReference>
<dbReference type="InterPro" id="IPR006680">
    <property type="entry name" value="Amidohydro-rel"/>
</dbReference>
<evidence type="ECO:0000313" key="6">
    <source>
        <dbReference type="EMBL" id="MBF4807891.1"/>
    </source>
</evidence>
<keyword evidence="2" id="KW-0479">Metal-binding</keyword>
<dbReference type="PANTHER" id="PTHR11271">
    <property type="entry name" value="GUANINE DEAMINASE"/>
    <property type="match status" value="1"/>
</dbReference>
<dbReference type="GO" id="GO:0046098">
    <property type="term" value="P:guanine metabolic process"/>
    <property type="evidence" value="ECO:0007669"/>
    <property type="project" value="TreeGrafter"/>
</dbReference>
<dbReference type="SUPFAM" id="SSF51556">
    <property type="entry name" value="Metallo-dependent hydrolases"/>
    <property type="match status" value="1"/>
</dbReference>
<dbReference type="AlphaFoldDB" id="A0A930YS22"/>
<gene>
    <name evidence="6" type="ORF">HXK26_04265</name>
</gene>
<keyword evidence="3" id="KW-0378">Hydrolase</keyword>
<dbReference type="Proteomes" id="UP000698335">
    <property type="component" value="Unassembled WGS sequence"/>
</dbReference>
<dbReference type="EMBL" id="JABZGW010000160">
    <property type="protein sequence ID" value="MBF4807891.1"/>
    <property type="molecule type" value="Genomic_DNA"/>
</dbReference>